<sequence>MEWSGPPGWGLSVGLTTRPCKKTYVQESNNNKPRTRLGKKTGNWISELKCGTWNIRTLYKPGATVELVGEIERYKMKCVALQEVRLEDAGTTEVSQTTIMNGRSERGHKLGTGFAVHESVIHMIKEFKDVNPRISTLTLKDKNLHIVLINVHAPTEDKVEEKKEEFYDALEEVFDSTVGNIKIVLGDLNAKIGKEKIYHNVAGTHSLHEHSNDNGSRIANFALGKGLIIKSTMFPRKDIYKYTWISPDGRHKNQIDHVLMNNRFRNSITNVRTLRGADADSDHLLVGIWIRVKFKKLYRRKLNTIDRYDIEKLEEVNIQKDYNKRICETLKGQQITNTNDVNDVWIKIRNTVQQTAKITLGTKKNRKKPWFNKICEDAVQRRKIAREEWLKDTYSEERTADFSRRRKEAHNIIRCEKRKYIQNIVKDAEQDFRLNRTRDMYKRVKDIKGDFKKKELFLKDDDGLLITAEKEIAEKWREYFDKLLNCEEPTEKFPFNIENINTQECTYPTLEEIKGQVHRLKNHKSPGEDCVQAELLKKGGEDVIQWIWQVIRIVWTTEKLPDDWKVAVVCPIHKKGDKQDCNNYRGISLLNVAYKIFSNCVLDRIKEKADQIIGHYQGGFRADRSTTDQMFIIRQLYQKSWEFDKEIHTLSVDFKKAYDSIHRESLLNIMKEFHFPQKLVNLVSISVKETSIRVKIGNSITEPATVNSGLRQGDSLSPILFNVVLEKVIREMKIGPNNGIRLQNTSIGILAYADDIVLMEESQDSLKSLFSKLHKAASKVGLCVNEGKTEYMFLSRRELPFCQSIKIDHFKFKRVKQFKYLGSFLTEKNNVTIEIAARIQAGNRCYYGLTKLLSSRTISRRMKERLYTSLIRPVVLYGSETWPI</sequence>
<dbReference type="InterPro" id="IPR000477">
    <property type="entry name" value="RT_dom"/>
</dbReference>
<dbReference type="Pfam" id="PF00078">
    <property type="entry name" value="RVT_1"/>
    <property type="match status" value="1"/>
</dbReference>
<dbReference type="InterPro" id="IPR043502">
    <property type="entry name" value="DNA/RNA_pol_sf"/>
</dbReference>
<dbReference type="OrthoDB" id="6627613at2759"/>
<dbReference type="PROSITE" id="PS50878">
    <property type="entry name" value="RT_POL"/>
    <property type="match status" value="1"/>
</dbReference>
<name>A0A6G0TJC9_APHGL</name>
<evidence type="ECO:0000259" key="1">
    <source>
        <dbReference type="PROSITE" id="PS50878"/>
    </source>
</evidence>
<dbReference type="InterPro" id="IPR043128">
    <property type="entry name" value="Rev_trsase/Diguanyl_cyclase"/>
</dbReference>
<dbReference type="InterPro" id="IPR036691">
    <property type="entry name" value="Endo/exonu/phosph_ase_sf"/>
</dbReference>
<keyword evidence="3" id="KW-1185">Reference proteome</keyword>
<dbReference type="Gene3D" id="3.30.70.270">
    <property type="match status" value="1"/>
</dbReference>
<comment type="caution">
    <text evidence="2">The sequence shown here is derived from an EMBL/GenBank/DDBJ whole genome shotgun (WGS) entry which is preliminary data.</text>
</comment>
<dbReference type="AlphaFoldDB" id="A0A6G0TJC9"/>
<protein>
    <recommendedName>
        <fullName evidence="1">Reverse transcriptase domain-containing protein</fullName>
    </recommendedName>
</protein>
<dbReference type="Proteomes" id="UP000475862">
    <property type="component" value="Unassembled WGS sequence"/>
</dbReference>
<dbReference type="Gene3D" id="3.60.10.10">
    <property type="entry name" value="Endonuclease/exonuclease/phosphatase"/>
    <property type="match status" value="1"/>
</dbReference>
<evidence type="ECO:0000313" key="3">
    <source>
        <dbReference type="Proteomes" id="UP000475862"/>
    </source>
</evidence>
<evidence type="ECO:0000313" key="2">
    <source>
        <dbReference type="EMBL" id="KAE9533911.1"/>
    </source>
</evidence>
<dbReference type="EMBL" id="VYZN01000031">
    <property type="protein sequence ID" value="KAE9533911.1"/>
    <property type="molecule type" value="Genomic_DNA"/>
</dbReference>
<dbReference type="CDD" id="cd01650">
    <property type="entry name" value="RT_nLTR_like"/>
    <property type="match status" value="1"/>
</dbReference>
<dbReference type="PANTHER" id="PTHR47027">
    <property type="entry name" value="REVERSE TRANSCRIPTASE DOMAIN-CONTAINING PROTEIN"/>
    <property type="match status" value="1"/>
</dbReference>
<proteinExistence type="predicted"/>
<accession>A0A6G0TJC9</accession>
<dbReference type="GO" id="GO:0071897">
    <property type="term" value="P:DNA biosynthetic process"/>
    <property type="evidence" value="ECO:0007669"/>
    <property type="project" value="UniProtKB-ARBA"/>
</dbReference>
<dbReference type="CDD" id="cd09076">
    <property type="entry name" value="L1-EN"/>
    <property type="match status" value="1"/>
</dbReference>
<gene>
    <name evidence="2" type="ORF">AGLY_008990</name>
</gene>
<dbReference type="SUPFAM" id="SSF56219">
    <property type="entry name" value="DNase I-like"/>
    <property type="match status" value="1"/>
</dbReference>
<dbReference type="SUPFAM" id="SSF56672">
    <property type="entry name" value="DNA/RNA polymerases"/>
    <property type="match status" value="1"/>
</dbReference>
<reference evidence="2 3" key="1">
    <citation type="submission" date="2019-08" db="EMBL/GenBank/DDBJ databases">
        <title>The genome of the soybean aphid Biotype 1, its phylome, world population structure and adaptation to the North American continent.</title>
        <authorList>
            <person name="Giordano R."/>
            <person name="Donthu R.K."/>
            <person name="Hernandez A.G."/>
            <person name="Wright C.L."/>
            <person name="Zimin A.V."/>
        </authorList>
    </citation>
    <scope>NUCLEOTIDE SEQUENCE [LARGE SCALE GENOMIC DNA]</scope>
    <source>
        <tissue evidence="2">Whole aphids</tissue>
    </source>
</reference>
<organism evidence="2 3">
    <name type="scientific">Aphis glycines</name>
    <name type="common">Soybean aphid</name>
    <dbReference type="NCBI Taxonomy" id="307491"/>
    <lineage>
        <taxon>Eukaryota</taxon>
        <taxon>Metazoa</taxon>
        <taxon>Ecdysozoa</taxon>
        <taxon>Arthropoda</taxon>
        <taxon>Hexapoda</taxon>
        <taxon>Insecta</taxon>
        <taxon>Pterygota</taxon>
        <taxon>Neoptera</taxon>
        <taxon>Paraneoptera</taxon>
        <taxon>Hemiptera</taxon>
        <taxon>Sternorrhyncha</taxon>
        <taxon>Aphidomorpha</taxon>
        <taxon>Aphidoidea</taxon>
        <taxon>Aphididae</taxon>
        <taxon>Aphidini</taxon>
        <taxon>Aphis</taxon>
        <taxon>Aphis</taxon>
    </lineage>
</organism>
<feature type="domain" description="Reverse transcriptase" evidence="1">
    <location>
        <begin position="553"/>
        <end position="825"/>
    </location>
</feature>
<dbReference type="PANTHER" id="PTHR47027:SF20">
    <property type="entry name" value="REVERSE TRANSCRIPTASE-LIKE PROTEIN WITH RNA-DIRECTED DNA POLYMERASE DOMAIN"/>
    <property type="match status" value="1"/>
</dbReference>